<accession>A0A8T0KWQ3</accession>
<dbReference type="InterPro" id="IPR008972">
    <property type="entry name" value="Cupredoxin"/>
</dbReference>
<dbReference type="Proteomes" id="UP000743370">
    <property type="component" value="Unassembled WGS sequence"/>
</dbReference>
<evidence type="ECO:0000256" key="2">
    <source>
        <dbReference type="SAM" id="MobiDB-lite"/>
    </source>
</evidence>
<comment type="similarity">
    <text evidence="1">Belongs to the multicopper oxidase family.</text>
</comment>
<feature type="compositionally biased region" description="Gly residues" evidence="2">
    <location>
        <begin position="166"/>
        <end position="176"/>
    </location>
</feature>
<feature type="chain" id="PRO_5035949703" evidence="3">
    <location>
        <begin position="23"/>
        <end position="176"/>
    </location>
</feature>
<evidence type="ECO:0000256" key="1">
    <source>
        <dbReference type="ARBA" id="ARBA00010609"/>
    </source>
</evidence>
<dbReference type="PANTHER" id="PTHR11709:SF483">
    <property type="entry name" value="LACCASE"/>
    <property type="match status" value="1"/>
</dbReference>
<sequence length="176" mass="19475">MKLLTFWFALASAILVFSLASADTVEHTFTVQNKAITRLCNERVIVTVNGLYPGPTLEVREGDAVIIHVVVGDWYDGNVVDIYEHVLAAGDVRVSDAFTINGLPGDLFNCSKQPVTTVRQHDNAWPCRLRRLHGIIKRFKTHHATASTLQRHGNRQRILHQHHRLGGGPSLGPGAT</sequence>
<dbReference type="Gene3D" id="2.60.40.420">
    <property type="entry name" value="Cupredoxins - blue copper proteins"/>
    <property type="match status" value="1"/>
</dbReference>
<feature type="domain" description="Plastocyanin-like" evidence="4">
    <location>
        <begin position="31"/>
        <end position="69"/>
    </location>
</feature>
<gene>
    <name evidence="5" type="ORF">HKW66_Vig0244170</name>
</gene>
<organism evidence="5 6">
    <name type="scientific">Phaseolus angularis</name>
    <name type="common">Azuki bean</name>
    <name type="synonym">Vigna angularis</name>
    <dbReference type="NCBI Taxonomy" id="3914"/>
    <lineage>
        <taxon>Eukaryota</taxon>
        <taxon>Viridiplantae</taxon>
        <taxon>Streptophyta</taxon>
        <taxon>Embryophyta</taxon>
        <taxon>Tracheophyta</taxon>
        <taxon>Spermatophyta</taxon>
        <taxon>Magnoliopsida</taxon>
        <taxon>eudicotyledons</taxon>
        <taxon>Gunneridae</taxon>
        <taxon>Pentapetalae</taxon>
        <taxon>rosids</taxon>
        <taxon>fabids</taxon>
        <taxon>Fabales</taxon>
        <taxon>Fabaceae</taxon>
        <taxon>Papilionoideae</taxon>
        <taxon>50 kb inversion clade</taxon>
        <taxon>NPAAA clade</taxon>
        <taxon>indigoferoid/millettioid clade</taxon>
        <taxon>Phaseoleae</taxon>
        <taxon>Vigna</taxon>
    </lineage>
</organism>
<dbReference type="AlphaFoldDB" id="A0A8T0KWQ3"/>
<evidence type="ECO:0000313" key="5">
    <source>
        <dbReference type="EMBL" id="KAG2404770.1"/>
    </source>
</evidence>
<dbReference type="Pfam" id="PF07732">
    <property type="entry name" value="Cu-oxidase_3"/>
    <property type="match status" value="1"/>
</dbReference>
<comment type="caution">
    <text evidence="5">The sequence shown here is derived from an EMBL/GenBank/DDBJ whole genome shotgun (WGS) entry which is preliminary data.</text>
</comment>
<dbReference type="InterPro" id="IPR045087">
    <property type="entry name" value="Cu-oxidase_fam"/>
</dbReference>
<dbReference type="PANTHER" id="PTHR11709">
    <property type="entry name" value="MULTI-COPPER OXIDASE"/>
    <property type="match status" value="1"/>
</dbReference>
<feature type="region of interest" description="Disordered" evidence="2">
    <location>
        <begin position="151"/>
        <end position="176"/>
    </location>
</feature>
<evidence type="ECO:0000256" key="3">
    <source>
        <dbReference type="SAM" id="SignalP"/>
    </source>
</evidence>
<dbReference type="InterPro" id="IPR011707">
    <property type="entry name" value="Cu-oxidase-like_N"/>
</dbReference>
<protein>
    <submittedName>
        <fullName evidence="5">Laccase-7 protein</fullName>
    </submittedName>
</protein>
<keyword evidence="3" id="KW-0732">Signal</keyword>
<feature type="signal peptide" evidence="3">
    <location>
        <begin position="1"/>
        <end position="22"/>
    </location>
</feature>
<dbReference type="SUPFAM" id="SSF49503">
    <property type="entry name" value="Cupredoxins"/>
    <property type="match status" value="2"/>
</dbReference>
<proteinExistence type="inferred from homology"/>
<feature type="compositionally biased region" description="Basic residues" evidence="2">
    <location>
        <begin position="152"/>
        <end position="165"/>
    </location>
</feature>
<evidence type="ECO:0000313" key="6">
    <source>
        <dbReference type="Proteomes" id="UP000743370"/>
    </source>
</evidence>
<reference evidence="5 6" key="1">
    <citation type="submission" date="2020-05" db="EMBL/GenBank/DDBJ databases">
        <title>Vigna angularis (adzuki bean) Var. LongXiaoDou No. 4 denovo assembly.</title>
        <authorList>
            <person name="Xiang H."/>
        </authorList>
    </citation>
    <scope>NUCLEOTIDE SEQUENCE [LARGE SCALE GENOMIC DNA]</scope>
    <source>
        <tissue evidence="5">Leaf</tissue>
    </source>
</reference>
<dbReference type="GO" id="GO:0016491">
    <property type="term" value="F:oxidoreductase activity"/>
    <property type="evidence" value="ECO:0007669"/>
    <property type="project" value="TreeGrafter"/>
</dbReference>
<name>A0A8T0KWQ3_PHAAN</name>
<dbReference type="GO" id="GO:0005507">
    <property type="term" value="F:copper ion binding"/>
    <property type="evidence" value="ECO:0007669"/>
    <property type="project" value="InterPro"/>
</dbReference>
<evidence type="ECO:0000259" key="4">
    <source>
        <dbReference type="Pfam" id="PF07732"/>
    </source>
</evidence>
<dbReference type="EMBL" id="JABFOF010000002">
    <property type="protein sequence ID" value="KAG2404770.1"/>
    <property type="molecule type" value="Genomic_DNA"/>
</dbReference>